<dbReference type="STRING" id="28084.Lche_0928"/>
<name>A0A0W0S5S2_9GAMM</name>
<dbReference type="AlphaFoldDB" id="A0A0W0S5S2"/>
<protein>
    <submittedName>
        <fullName evidence="1">Uncharacterized protein</fullName>
    </submittedName>
</protein>
<accession>A0A0W0S5S2</accession>
<dbReference type="Proteomes" id="UP000054921">
    <property type="component" value="Unassembled WGS sequence"/>
</dbReference>
<proteinExistence type="predicted"/>
<reference evidence="1 2" key="1">
    <citation type="submission" date="2015-11" db="EMBL/GenBank/DDBJ databases">
        <title>Genomic analysis of 38 Legionella species identifies large and diverse effector repertoires.</title>
        <authorList>
            <person name="Burstein D."/>
            <person name="Amaro F."/>
            <person name="Zusman T."/>
            <person name="Lifshitz Z."/>
            <person name="Cohen O."/>
            <person name="Gilbert J.A."/>
            <person name="Pupko T."/>
            <person name="Shuman H.A."/>
            <person name="Segal G."/>
        </authorList>
    </citation>
    <scope>NUCLEOTIDE SEQUENCE [LARGE SCALE GENOMIC DNA]</scope>
    <source>
        <strain evidence="1 2">ORW</strain>
    </source>
</reference>
<gene>
    <name evidence="1" type="ORF">Lche_0928</name>
</gene>
<evidence type="ECO:0000313" key="1">
    <source>
        <dbReference type="EMBL" id="KTC78908.1"/>
    </source>
</evidence>
<dbReference type="PATRIC" id="fig|28084.5.peg.1000"/>
<dbReference type="RefSeq" id="WP_058387501.1">
    <property type="nucleotide sequence ID" value="NZ_LNXW01000013.1"/>
</dbReference>
<comment type="caution">
    <text evidence="1">The sequence shown here is derived from an EMBL/GenBank/DDBJ whole genome shotgun (WGS) entry which is preliminary data.</text>
</comment>
<dbReference type="OrthoDB" id="1453999at2"/>
<sequence>MSNHLSIRPEDILPDGVDTALIDGKSIRKGTIAAFLANADIFEHPNSTDKQKEEAIKAMNELAPVVIAVGLHRHVVFKNKEIEQILVAAE</sequence>
<evidence type="ECO:0000313" key="2">
    <source>
        <dbReference type="Proteomes" id="UP000054921"/>
    </source>
</evidence>
<dbReference type="EMBL" id="LNXW01000013">
    <property type="protein sequence ID" value="KTC78908.1"/>
    <property type="molecule type" value="Genomic_DNA"/>
</dbReference>
<organism evidence="1 2">
    <name type="scientific">Legionella cherrii</name>
    <dbReference type="NCBI Taxonomy" id="28084"/>
    <lineage>
        <taxon>Bacteria</taxon>
        <taxon>Pseudomonadati</taxon>
        <taxon>Pseudomonadota</taxon>
        <taxon>Gammaproteobacteria</taxon>
        <taxon>Legionellales</taxon>
        <taxon>Legionellaceae</taxon>
        <taxon>Legionella</taxon>
    </lineage>
</organism>